<name>A0A1H7LTV7_9HYPH</name>
<dbReference type="EMBL" id="FOAN01000002">
    <property type="protein sequence ID" value="SEL02391.1"/>
    <property type="molecule type" value="Genomic_DNA"/>
</dbReference>
<reference evidence="3" key="1">
    <citation type="submission" date="2016-10" db="EMBL/GenBank/DDBJ databases">
        <authorList>
            <person name="Varghese N."/>
            <person name="Submissions S."/>
        </authorList>
    </citation>
    <scope>NUCLEOTIDE SEQUENCE [LARGE SCALE GENOMIC DNA]</scope>
    <source>
        <strain evidence="3">LMG 26383,CCUG 61248,R- 45681</strain>
    </source>
</reference>
<dbReference type="STRING" id="1036779.SAMN04515666_102630"/>
<accession>A0A1H7LTV7</accession>
<dbReference type="OrthoDB" id="7678486at2"/>
<dbReference type="AlphaFoldDB" id="A0A1H7LTV7"/>
<dbReference type="RefSeq" id="WP_091831818.1">
    <property type="nucleotide sequence ID" value="NZ_FOAN01000002.1"/>
</dbReference>
<sequence length="206" mass="21214">MIDRFAGRFGRFILPAGLAFALAGCGSSGSSSTGEPSATQKLGNILMFQSTTPPPVDQLPQDDEANFICPQVIISDGGAAIRAQSGQDSSSLRSQVSINTVARECTPIGKDGAFTLKVGVEGRILIGPAGSPGNYGATLYTQVMRNNQVIARRSSRVGGAIPSGQTGADFSHVESNISVPAGSGEVEIIVGLNPGGGGEPARRRRR</sequence>
<protein>
    <recommendedName>
        <fullName evidence="4">Lipoprotein</fullName>
    </recommendedName>
</protein>
<proteinExistence type="predicted"/>
<evidence type="ECO:0008006" key="4">
    <source>
        <dbReference type="Google" id="ProtNLM"/>
    </source>
</evidence>
<keyword evidence="3" id="KW-1185">Reference proteome</keyword>
<gene>
    <name evidence="2" type="ORF">SAMN04515666_102630</name>
</gene>
<feature type="chain" id="PRO_5011462788" description="Lipoprotein" evidence="1">
    <location>
        <begin position="22"/>
        <end position="206"/>
    </location>
</feature>
<evidence type="ECO:0000313" key="2">
    <source>
        <dbReference type="EMBL" id="SEL02391.1"/>
    </source>
</evidence>
<evidence type="ECO:0000313" key="3">
    <source>
        <dbReference type="Proteomes" id="UP000199664"/>
    </source>
</evidence>
<dbReference type="PROSITE" id="PS51257">
    <property type="entry name" value="PROKAR_LIPOPROTEIN"/>
    <property type="match status" value="1"/>
</dbReference>
<dbReference type="Proteomes" id="UP000199664">
    <property type="component" value="Unassembled WGS sequence"/>
</dbReference>
<feature type="signal peptide" evidence="1">
    <location>
        <begin position="1"/>
        <end position="21"/>
    </location>
</feature>
<keyword evidence="1" id="KW-0732">Signal</keyword>
<evidence type="ECO:0000256" key="1">
    <source>
        <dbReference type="SAM" id="SignalP"/>
    </source>
</evidence>
<organism evidence="2 3">
    <name type="scientific">Bosea lupini</name>
    <dbReference type="NCBI Taxonomy" id="1036779"/>
    <lineage>
        <taxon>Bacteria</taxon>
        <taxon>Pseudomonadati</taxon>
        <taxon>Pseudomonadota</taxon>
        <taxon>Alphaproteobacteria</taxon>
        <taxon>Hyphomicrobiales</taxon>
        <taxon>Boseaceae</taxon>
        <taxon>Bosea</taxon>
    </lineage>
</organism>